<dbReference type="Proteomes" id="UP000587586">
    <property type="component" value="Unassembled WGS sequence"/>
</dbReference>
<evidence type="ECO:0000256" key="3">
    <source>
        <dbReference type="SAM" id="Phobius"/>
    </source>
</evidence>
<dbReference type="InterPro" id="IPR051158">
    <property type="entry name" value="Metallophosphoesterase_sf"/>
</dbReference>
<dbReference type="PANTHER" id="PTHR31302:SF31">
    <property type="entry name" value="PHOSPHODIESTERASE YAEI"/>
    <property type="match status" value="1"/>
</dbReference>
<dbReference type="CDD" id="cd07385">
    <property type="entry name" value="MPP_YkuE_C"/>
    <property type="match status" value="1"/>
</dbReference>
<organism evidence="5 6">
    <name type="scientific">Geomonas limicola</name>
    <dbReference type="NCBI Taxonomy" id="2740186"/>
    <lineage>
        <taxon>Bacteria</taxon>
        <taxon>Pseudomonadati</taxon>
        <taxon>Thermodesulfobacteriota</taxon>
        <taxon>Desulfuromonadia</taxon>
        <taxon>Geobacterales</taxon>
        <taxon>Geobacteraceae</taxon>
        <taxon>Geomonas</taxon>
    </lineage>
</organism>
<protein>
    <submittedName>
        <fullName evidence="5">Serine/threonine phosphatase</fullName>
    </submittedName>
</protein>
<dbReference type="GO" id="GO:0016020">
    <property type="term" value="C:membrane"/>
    <property type="evidence" value="ECO:0007669"/>
    <property type="project" value="GOC"/>
</dbReference>
<keyword evidence="3" id="KW-0472">Membrane</keyword>
<dbReference type="InterPro" id="IPR004843">
    <property type="entry name" value="Calcineurin-like_PHP"/>
</dbReference>
<keyword evidence="3" id="KW-1133">Transmembrane helix</keyword>
<evidence type="ECO:0000313" key="5">
    <source>
        <dbReference type="EMBL" id="GFO70736.1"/>
    </source>
</evidence>
<dbReference type="AlphaFoldDB" id="A0A6V8NDW8"/>
<dbReference type="EMBL" id="BLXZ01000011">
    <property type="protein sequence ID" value="GFO70736.1"/>
    <property type="molecule type" value="Genomic_DNA"/>
</dbReference>
<dbReference type="GO" id="GO:0008758">
    <property type="term" value="F:UDP-2,3-diacylglucosamine hydrolase activity"/>
    <property type="evidence" value="ECO:0007669"/>
    <property type="project" value="TreeGrafter"/>
</dbReference>
<keyword evidence="6" id="KW-1185">Reference proteome</keyword>
<feature type="transmembrane region" description="Helical" evidence="3">
    <location>
        <begin position="33"/>
        <end position="54"/>
    </location>
</feature>
<evidence type="ECO:0000313" key="6">
    <source>
        <dbReference type="Proteomes" id="UP000587586"/>
    </source>
</evidence>
<dbReference type="InterPro" id="IPR029052">
    <property type="entry name" value="Metallo-depent_PP-like"/>
</dbReference>
<dbReference type="Gene3D" id="3.60.21.10">
    <property type="match status" value="1"/>
</dbReference>
<keyword evidence="3" id="KW-0812">Transmembrane</keyword>
<sequence>MLLFLLCYLAIYGGAHAWLLLRVVRCFGLGAPVPAALTALGVFMVAAPILVRILEHRHLEVPAKIVAYLGYLWMGFFFLFLSATIGLDVLRLLLAWTGWLTERNLVPGEPQLLGAALLLALAGSLYGYFEARQIRVERVTLKSSKLPAGERLRIVQVSDVHLGLMVGEKRLARILALVRAEKPDLLVSTGDLVDGQRDGLQDRDQELSALQLTLGKFAVLGNHEVIAGLDHSIAFTEQAGFRLLRNEWLPVGDRLALAGVDDPALPGGGDKGAEARLLAAVPQGRFVLLLKHRPKVEEASQGRFDLQLSGHVHKGQIFPFNLITHFVYPAKLGLSEAGAGSHLYVSRGTGTWGPPIRVFAPPEVTVFDIVSSETR</sequence>
<name>A0A6V8NDW8_9BACT</name>
<dbReference type="RefSeq" id="WP_183363342.1">
    <property type="nucleotide sequence ID" value="NZ_BLXZ01000011.1"/>
</dbReference>
<dbReference type="Pfam" id="PF00149">
    <property type="entry name" value="Metallophos"/>
    <property type="match status" value="1"/>
</dbReference>
<accession>A0A6V8NDW8</accession>
<keyword evidence="1" id="KW-0479">Metal-binding</keyword>
<feature type="transmembrane region" description="Helical" evidence="3">
    <location>
        <begin position="110"/>
        <end position="129"/>
    </location>
</feature>
<keyword evidence="2" id="KW-0378">Hydrolase</keyword>
<feature type="transmembrane region" description="Helical" evidence="3">
    <location>
        <begin position="66"/>
        <end position="90"/>
    </location>
</feature>
<comment type="caution">
    <text evidence="5">The sequence shown here is derived from an EMBL/GenBank/DDBJ whole genome shotgun (WGS) entry which is preliminary data.</text>
</comment>
<gene>
    <name evidence="5" type="ORF">GMLC_43150</name>
</gene>
<dbReference type="PANTHER" id="PTHR31302">
    <property type="entry name" value="TRANSMEMBRANE PROTEIN WITH METALLOPHOSPHOESTERASE DOMAIN-RELATED"/>
    <property type="match status" value="1"/>
</dbReference>
<feature type="domain" description="Calcineurin-like phosphoesterase" evidence="4">
    <location>
        <begin position="152"/>
        <end position="314"/>
    </location>
</feature>
<dbReference type="SUPFAM" id="SSF56300">
    <property type="entry name" value="Metallo-dependent phosphatases"/>
    <property type="match status" value="1"/>
</dbReference>
<dbReference type="GO" id="GO:0046872">
    <property type="term" value="F:metal ion binding"/>
    <property type="evidence" value="ECO:0007669"/>
    <property type="project" value="UniProtKB-KW"/>
</dbReference>
<proteinExistence type="predicted"/>
<evidence type="ECO:0000256" key="2">
    <source>
        <dbReference type="ARBA" id="ARBA00022801"/>
    </source>
</evidence>
<dbReference type="GO" id="GO:0009245">
    <property type="term" value="P:lipid A biosynthetic process"/>
    <property type="evidence" value="ECO:0007669"/>
    <property type="project" value="TreeGrafter"/>
</dbReference>
<evidence type="ECO:0000259" key="4">
    <source>
        <dbReference type="Pfam" id="PF00149"/>
    </source>
</evidence>
<evidence type="ECO:0000256" key="1">
    <source>
        <dbReference type="ARBA" id="ARBA00022723"/>
    </source>
</evidence>
<reference evidence="6" key="1">
    <citation type="submission" date="2020-06" db="EMBL/GenBank/DDBJ databases">
        <title>Draft genomic sequecing of Geomonas sp. Red745.</title>
        <authorList>
            <person name="Itoh H."/>
            <person name="Xu Z.X."/>
            <person name="Ushijima N."/>
            <person name="Masuda Y."/>
            <person name="Shiratori Y."/>
            <person name="Senoo K."/>
        </authorList>
    </citation>
    <scope>NUCLEOTIDE SEQUENCE [LARGE SCALE GENOMIC DNA]</scope>
    <source>
        <strain evidence="6">Red745</strain>
    </source>
</reference>